<evidence type="ECO:0008006" key="3">
    <source>
        <dbReference type="Google" id="ProtNLM"/>
    </source>
</evidence>
<accession>A0A164KHN8</accession>
<name>A0A164KHN8_9NOCA</name>
<reference evidence="1 2" key="1">
    <citation type="submission" date="2016-04" db="EMBL/GenBank/DDBJ databases">
        <authorList>
            <person name="Evans L.H."/>
            <person name="Alamgir A."/>
            <person name="Owens N."/>
            <person name="Weber N.D."/>
            <person name="Virtaneva K."/>
            <person name="Barbian K."/>
            <person name="Babar A."/>
            <person name="Rosenke K."/>
        </authorList>
    </citation>
    <scope>NUCLEOTIDE SEQUENCE [LARGE SCALE GENOMIC DNA]</scope>
    <source>
        <strain evidence="1 2">IFM 0406</strain>
    </source>
</reference>
<dbReference type="RefSeq" id="WP_067576867.1">
    <property type="nucleotide sequence ID" value="NZ_JABMCZ010000003.1"/>
</dbReference>
<dbReference type="OrthoDB" id="583435at2"/>
<organism evidence="1 2">
    <name type="scientific">Nocardia terpenica</name>
    <dbReference type="NCBI Taxonomy" id="455432"/>
    <lineage>
        <taxon>Bacteria</taxon>
        <taxon>Bacillati</taxon>
        <taxon>Actinomycetota</taxon>
        <taxon>Actinomycetes</taxon>
        <taxon>Mycobacteriales</taxon>
        <taxon>Nocardiaceae</taxon>
        <taxon>Nocardia</taxon>
    </lineage>
</organism>
<protein>
    <recommendedName>
        <fullName evidence="3">HMA domain-containing protein</fullName>
    </recommendedName>
</protein>
<dbReference type="Proteomes" id="UP000076512">
    <property type="component" value="Unassembled WGS sequence"/>
</dbReference>
<dbReference type="STRING" id="455432.AWN90_01120"/>
<dbReference type="AlphaFoldDB" id="A0A164KHN8"/>
<sequence length="79" mass="8159">MPLLTVQLPPGATLNDALRALHLTPSDVDTGYGLVAVDPTRGTYALRVDEPVAERVAAAAGVTVFADPRIEQANGDSCG</sequence>
<evidence type="ECO:0000313" key="1">
    <source>
        <dbReference type="EMBL" id="KZM71402.1"/>
    </source>
</evidence>
<keyword evidence="2" id="KW-1185">Reference proteome</keyword>
<proteinExistence type="predicted"/>
<gene>
    <name evidence="1" type="ORF">AWN90_01120</name>
</gene>
<comment type="caution">
    <text evidence="1">The sequence shown here is derived from an EMBL/GenBank/DDBJ whole genome shotgun (WGS) entry which is preliminary data.</text>
</comment>
<dbReference type="EMBL" id="LWGR01000012">
    <property type="protein sequence ID" value="KZM71402.1"/>
    <property type="molecule type" value="Genomic_DNA"/>
</dbReference>
<evidence type="ECO:0000313" key="2">
    <source>
        <dbReference type="Proteomes" id="UP000076512"/>
    </source>
</evidence>